<protein>
    <submittedName>
        <fullName evidence="8">AP2/ERF transcription factor ERF6</fullName>
    </submittedName>
</protein>
<dbReference type="AlphaFoldDB" id="A0A2U1PXT9"/>
<keyword evidence="5" id="KW-0804">Transcription</keyword>
<dbReference type="InterPro" id="IPR001471">
    <property type="entry name" value="AP2/ERF_dom"/>
</dbReference>
<dbReference type="OrthoDB" id="10038011at2759"/>
<evidence type="ECO:0000256" key="6">
    <source>
        <dbReference type="ARBA" id="ARBA00023242"/>
    </source>
</evidence>
<dbReference type="STRING" id="35608.A0A2U1PXT9"/>
<dbReference type="SMART" id="SM00380">
    <property type="entry name" value="AP2"/>
    <property type="match status" value="1"/>
</dbReference>
<keyword evidence="9" id="KW-1185">Reference proteome</keyword>
<dbReference type="SUPFAM" id="SSF54171">
    <property type="entry name" value="DNA-binding domain"/>
    <property type="match status" value="1"/>
</dbReference>
<dbReference type="PANTHER" id="PTHR31677:SF75">
    <property type="entry name" value="ETHYLENE-RESPONSIVE TRANSCRIPTION FACTOR ERF084"/>
    <property type="match status" value="1"/>
</dbReference>
<keyword evidence="6" id="KW-0539">Nucleus</keyword>
<comment type="subcellular location">
    <subcellularLocation>
        <location evidence="1">Nucleus</location>
    </subcellularLocation>
</comment>
<organism evidence="8 9">
    <name type="scientific">Artemisia annua</name>
    <name type="common">Sweet wormwood</name>
    <dbReference type="NCBI Taxonomy" id="35608"/>
    <lineage>
        <taxon>Eukaryota</taxon>
        <taxon>Viridiplantae</taxon>
        <taxon>Streptophyta</taxon>
        <taxon>Embryophyta</taxon>
        <taxon>Tracheophyta</taxon>
        <taxon>Spermatophyta</taxon>
        <taxon>Magnoliopsida</taxon>
        <taxon>eudicotyledons</taxon>
        <taxon>Gunneridae</taxon>
        <taxon>Pentapetalae</taxon>
        <taxon>asterids</taxon>
        <taxon>campanulids</taxon>
        <taxon>Asterales</taxon>
        <taxon>Asteraceae</taxon>
        <taxon>Asteroideae</taxon>
        <taxon>Anthemideae</taxon>
        <taxon>Artemisiinae</taxon>
        <taxon>Artemisia</taxon>
    </lineage>
</organism>
<dbReference type="PROSITE" id="PS51032">
    <property type="entry name" value="AP2_ERF"/>
    <property type="match status" value="1"/>
</dbReference>
<dbReference type="PANTHER" id="PTHR31677">
    <property type="entry name" value="AP2 DOMAIN CLASS TRANSCRIPTION FACTOR"/>
    <property type="match status" value="1"/>
</dbReference>
<dbReference type="Gene3D" id="3.30.730.10">
    <property type="entry name" value="AP2/ERF domain"/>
    <property type="match status" value="1"/>
</dbReference>
<dbReference type="GO" id="GO:0005634">
    <property type="term" value="C:nucleus"/>
    <property type="evidence" value="ECO:0007669"/>
    <property type="project" value="UniProtKB-SubCell"/>
</dbReference>
<dbReference type="Proteomes" id="UP000245207">
    <property type="component" value="Unassembled WGS sequence"/>
</dbReference>
<evidence type="ECO:0000256" key="5">
    <source>
        <dbReference type="ARBA" id="ARBA00023163"/>
    </source>
</evidence>
<feature type="domain" description="AP2/ERF" evidence="7">
    <location>
        <begin position="2"/>
        <end position="63"/>
    </location>
</feature>
<evidence type="ECO:0000313" key="8">
    <source>
        <dbReference type="EMBL" id="PWA90513.1"/>
    </source>
</evidence>
<name>A0A2U1PXT9_ARTAN</name>
<evidence type="ECO:0000256" key="3">
    <source>
        <dbReference type="ARBA" id="ARBA00023015"/>
    </source>
</evidence>
<accession>A0A2U1PXT9</accession>
<comment type="caution">
    <text evidence="8">The sequence shown here is derived from an EMBL/GenBank/DDBJ whole genome shotgun (WGS) entry which is preliminary data.</text>
</comment>
<keyword evidence="2" id="KW-0936">Ethylene signaling pathway</keyword>
<gene>
    <name evidence="8" type="ORF">CTI12_AA099570</name>
</gene>
<evidence type="ECO:0000256" key="4">
    <source>
        <dbReference type="ARBA" id="ARBA00023125"/>
    </source>
</evidence>
<reference evidence="8 9" key="1">
    <citation type="journal article" date="2018" name="Mol. Plant">
        <title>The genome of Artemisia annua provides insight into the evolution of Asteraceae family and artemisinin biosynthesis.</title>
        <authorList>
            <person name="Shen Q."/>
            <person name="Zhang L."/>
            <person name="Liao Z."/>
            <person name="Wang S."/>
            <person name="Yan T."/>
            <person name="Shi P."/>
            <person name="Liu M."/>
            <person name="Fu X."/>
            <person name="Pan Q."/>
            <person name="Wang Y."/>
            <person name="Lv Z."/>
            <person name="Lu X."/>
            <person name="Zhang F."/>
            <person name="Jiang W."/>
            <person name="Ma Y."/>
            <person name="Chen M."/>
            <person name="Hao X."/>
            <person name="Li L."/>
            <person name="Tang Y."/>
            <person name="Lv G."/>
            <person name="Zhou Y."/>
            <person name="Sun X."/>
            <person name="Brodelius P.E."/>
            <person name="Rose J.K.C."/>
            <person name="Tang K."/>
        </authorList>
    </citation>
    <scope>NUCLEOTIDE SEQUENCE [LARGE SCALE GENOMIC DNA]</scope>
    <source>
        <strain evidence="9">cv. Huhao1</strain>
        <tissue evidence="8">Leaf</tissue>
    </source>
</reference>
<dbReference type="GO" id="GO:0003700">
    <property type="term" value="F:DNA-binding transcription factor activity"/>
    <property type="evidence" value="ECO:0007669"/>
    <property type="project" value="InterPro"/>
</dbReference>
<proteinExistence type="predicted"/>
<evidence type="ECO:0000256" key="2">
    <source>
        <dbReference type="ARBA" id="ARBA00022745"/>
    </source>
</evidence>
<evidence type="ECO:0000259" key="7">
    <source>
        <dbReference type="PROSITE" id="PS51032"/>
    </source>
</evidence>
<dbReference type="InterPro" id="IPR036955">
    <property type="entry name" value="AP2/ERF_dom_sf"/>
</dbReference>
<dbReference type="GO" id="GO:0003677">
    <property type="term" value="F:DNA binding"/>
    <property type="evidence" value="ECO:0007669"/>
    <property type="project" value="UniProtKB-KW"/>
</dbReference>
<evidence type="ECO:0000256" key="1">
    <source>
        <dbReference type="ARBA" id="ARBA00004123"/>
    </source>
</evidence>
<dbReference type="EMBL" id="PKPP01000625">
    <property type="protein sequence ID" value="PWA90513.1"/>
    <property type="molecule type" value="Genomic_DNA"/>
</dbReference>
<sequence length="66" mass="7457">MMTEPVILRKGNGEWAARLRDRGKGLVVWLGTFNTEKKLPRAYDAAAIRIRMKLIVMKDVGSKSVI</sequence>
<keyword evidence="4" id="KW-0238">DNA-binding</keyword>
<evidence type="ECO:0000313" key="9">
    <source>
        <dbReference type="Proteomes" id="UP000245207"/>
    </source>
</evidence>
<keyword evidence="3" id="KW-0805">Transcription regulation</keyword>
<dbReference type="CDD" id="cd00018">
    <property type="entry name" value="AP2"/>
    <property type="match status" value="1"/>
</dbReference>
<dbReference type="InterPro" id="IPR016177">
    <property type="entry name" value="DNA-bd_dom_sf"/>
</dbReference>
<dbReference type="GO" id="GO:0009873">
    <property type="term" value="P:ethylene-activated signaling pathway"/>
    <property type="evidence" value="ECO:0007669"/>
    <property type="project" value="UniProtKB-KW"/>
</dbReference>